<accession>A0ABW3KAI8</accession>
<protein>
    <submittedName>
        <fullName evidence="2">Glycosyltransferase</fullName>
        <ecNumber evidence="2">2.4.-.-</ecNumber>
    </submittedName>
</protein>
<dbReference type="PANTHER" id="PTHR43685">
    <property type="entry name" value="GLYCOSYLTRANSFERASE"/>
    <property type="match status" value="1"/>
</dbReference>
<keyword evidence="3" id="KW-1185">Reference proteome</keyword>
<evidence type="ECO:0000313" key="2">
    <source>
        <dbReference type="EMBL" id="MFD1003270.1"/>
    </source>
</evidence>
<feature type="domain" description="Glycosyltransferase 2-like" evidence="1">
    <location>
        <begin position="31"/>
        <end position="154"/>
    </location>
</feature>
<dbReference type="SUPFAM" id="SSF53448">
    <property type="entry name" value="Nucleotide-diphospho-sugar transferases"/>
    <property type="match status" value="1"/>
</dbReference>
<keyword evidence="2" id="KW-0328">Glycosyltransferase</keyword>
<organism evidence="2 3">
    <name type="scientific">Ohtaekwangia kribbensis</name>
    <dbReference type="NCBI Taxonomy" id="688913"/>
    <lineage>
        <taxon>Bacteria</taxon>
        <taxon>Pseudomonadati</taxon>
        <taxon>Bacteroidota</taxon>
        <taxon>Cytophagia</taxon>
        <taxon>Cytophagales</taxon>
        <taxon>Fulvivirgaceae</taxon>
        <taxon>Ohtaekwangia</taxon>
    </lineage>
</organism>
<evidence type="ECO:0000259" key="1">
    <source>
        <dbReference type="Pfam" id="PF00535"/>
    </source>
</evidence>
<dbReference type="InterPro" id="IPR029044">
    <property type="entry name" value="Nucleotide-diphossugar_trans"/>
</dbReference>
<dbReference type="RefSeq" id="WP_377585737.1">
    <property type="nucleotide sequence ID" value="NZ_JBHTKA010000015.1"/>
</dbReference>
<evidence type="ECO:0000313" key="3">
    <source>
        <dbReference type="Proteomes" id="UP001597112"/>
    </source>
</evidence>
<gene>
    <name evidence="2" type="ORF">ACFQ21_28350</name>
</gene>
<dbReference type="Pfam" id="PF00535">
    <property type="entry name" value="Glycos_transf_2"/>
    <property type="match status" value="1"/>
</dbReference>
<sequence>MAYAPGYTDRLDDVKNDWKNNFQPMSKPGVSVVICTYNGADRLPETIRYIAGQQVPESIPWEFIIIDNASSDNTTAIAQSEWSKYTCTQPFSIIPEPQPGLSYARARGFASAQYDYILMCDDDNWLDPHYIAAVYEIMNAHPNIGALGGNGSLIFEEDPPAWVRSFSVYAAGRQGAKSGPVRRCTVYGAGCVIRKPAYDMLLQSGHRSLLTDRLGKELSSGGDYELCLALAIAGFTIWYDERLTFSHFITRDRITVEYYRKYLKESAQCLEVLHPYKVICDWKYQNVKIFRYRMMKSLLYLLRIYIKFLLVIPFLKKESSRYTLVSLQAYSTRVMISVYIRNWNKIITNYEHGKELQQKFTRSQRMAAVQPNSASLFPL</sequence>
<proteinExistence type="predicted"/>
<dbReference type="PANTHER" id="PTHR43685:SF2">
    <property type="entry name" value="GLYCOSYLTRANSFERASE 2-LIKE DOMAIN-CONTAINING PROTEIN"/>
    <property type="match status" value="1"/>
</dbReference>
<keyword evidence="2" id="KW-0808">Transferase</keyword>
<dbReference type="Proteomes" id="UP001597112">
    <property type="component" value="Unassembled WGS sequence"/>
</dbReference>
<dbReference type="InterPro" id="IPR050834">
    <property type="entry name" value="Glycosyltransf_2"/>
</dbReference>
<comment type="caution">
    <text evidence="2">The sequence shown here is derived from an EMBL/GenBank/DDBJ whole genome shotgun (WGS) entry which is preliminary data.</text>
</comment>
<name>A0ABW3KAI8_9BACT</name>
<dbReference type="Gene3D" id="3.90.550.10">
    <property type="entry name" value="Spore Coat Polysaccharide Biosynthesis Protein SpsA, Chain A"/>
    <property type="match status" value="1"/>
</dbReference>
<dbReference type="InterPro" id="IPR001173">
    <property type="entry name" value="Glyco_trans_2-like"/>
</dbReference>
<dbReference type="CDD" id="cd00761">
    <property type="entry name" value="Glyco_tranf_GTA_type"/>
    <property type="match status" value="1"/>
</dbReference>
<reference evidence="3" key="1">
    <citation type="journal article" date="2019" name="Int. J. Syst. Evol. Microbiol.">
        <title>The Global Catalogue of Microorganisms (GCM) 10K type strain sequencing project: providing services to taxonomists for standard genome sequencing and annotation.</title>
        <authorList>
            <consortium name="The Broad Institute Genomics Platform"/>
            <consortium name="The Broad Institute Genome Sequencing Center for Infectious Disease"/>
            <person name="Wu L."/>
            <person name="Ma J."/>
        </authorList>
    </citation>
    <scope>NUCLEOTIDE SEQUENCE [LARGE SCALE GENOMIC DNA]</scope>
    <source>
        <strain evidence="3">CCUG 58938</strain>
    </source>
</reference>
<dbReference type="EC" id="2.4.-.-" evidence="2"/>
<dbReference type="GO" id="GO:0016757">
    <property type="term" value="F:glycosyltransferase activity"/>
    <property type="evidence" value="ECO:0007669"/>
    <property type="project" value="UniProtKB-KW"/>
</dbReference>
<dbReference type="EMBL" id="JBHTKA010000015">
    <property type="protein sequence ID" value="MFD1003270.1"/>
    <property type="molecule type" value="Genomic_DNA"/>
</dbReference>